<dbReference type="Pfam" id="PF13602">
    <property type="entry name" value="ADH_zinc_N_2"/>
    <property type="match status" value="1"/>
</dbReference>
<keyword evidence="2" id="KW-0479">Metal-binding</keyword>
<evidence type="ECO:0000313" key="5">
    <source>
        <dbReference type="Proteomes" id="UP001240984"/>
    </source>
</evidence>
<keyword evidence="5" id="KW-1185">Reference proteome</keyword>
<dbReference type="Pfam" id="PF08240">
    <property type="entry name" value="ADH_N"/>
    <property type="match status" value="1"/>
</dbReference>
<evidence type="ECO:0000313" key="4">
    <source>
        <dbReference type="EMBL" id="MDP9798068.1"/>
    </source>
</evidence>
<dbReference type="Proteomes" id="UP001240984">
    <property type="component" value="Unassembled WGS sequence"/>
</dbReference>
<dbReference type="InterPro" id="IPR036291">
    <property type="entry name" value="NAD(P)-bd_dom_sf"/>
</dbReference>
<dbReference type="CDD" id="cd08252">
    <property type="entry name" value="AL_MDR"/>
    <property type="match status" value="1"/>
</dbReference>
<keyword evidence="2" id="KW-0862">Zinc</keyword>
<sequence length="338" mass="35709">MSETMRAVAYRRSLPVDDPESLVDVELPVPVAHGHDLLVRVHAVSVNPVDTKVRRGGDPAAGLRVLGFDASGVVEAVGPDVTRFAVGDEVYYAGSIGRSGSDAELHLVDERIAGPKPATLTHAEAAALPLTTITAWESLFEKLRVTAASTGTLLVVGAAGGVGSMVIQLARRLTGLTVIATASRPESREWALRMGAHHVVGHRDGLADAVLAVVPDGVDLVFTSFSEKAPISEYERLTAPFGQIVAIDDPETLDVVPLKGKSISWHWELMFTKPLRLPEDDGQHRLLGEVARLVDAGELRSTVTEELSPIGAEALRKAHALVESGAVTGKVVVSGGFA</sequence>
<dbReference type="InterPro" id="IPR011032">
    <property type="entry name" value="GroES-like_sf"/>
</dbReference>
<comment type="similarity">
    <text evidence="2">Belongs to the zinc-containing alcohol dehydrogenase family. Quinone oxidoreductase subfamily.</text>
</comment>
<reference evidence="4 5" key="1">
    <citation type="submission" date="2023-07" db="EMBL/GenBank/DDBJ databases">
        <title>Sequencing the genomes of 1000 actinobacteria strains.</title>
        <authorList>
            <person name="Klenk H.-P."/>
        </authorList>
    </citation>
    <scope>NUCLEOTIDE SEQUENCE [LARGE SCALE GENOMIC DNA]</scope>
    <source>
        <strain evidence="4 5">DSM 44710</strain>
    </source>
</reference>
<evidence type="ECO:0000256" key="1">
    <source>
        <dbReference type="ARBA" id="ARBA00022857"/>
    </source>
</evidence>
<dbReference type="Gene3D" id="3.90.180.10">
    <property type="entry name" value="Medium-chain alcohol dehydrogenases, catalytic domain"/>
    <property type="match status" value="1"/>
</dbReference>
<evidence type="ECO:0000259" key="3">
    <source>
        <dbReference type="SMART" id="SM00829"/>
    </source>
</evidence>
<protein>
    <recommendedName>
        <fullName evidence="2">Zinc-type alcohol dehydrogenase-like protein</fullName>
    </recommendedName>
</protein>
<feature type="domain" description="Enoyl reductase (ER)" evidence="3">
    <location>
        <begin position="17"/>
        <end position="333"/>
    </location>
</feature>
<dbReference type="EMBL" id="JAUSRA010000001">
    <property type="protein sequence ID" value="MDP9798068.1"/>
    <property type="molecule type" value="Genomic_DNA"/>
</dbReference>
<proteinExistence type="inferred from homology"/>
<gene>
    <name evidence="4" type="ORF">J2S43_006580</name>
</gene>
<dbReference type="SUPFAM" id="SSF51735">
    <property type="entry name" value="NAD(P)-binding Rossmann-fold domains"/>
    <property type="match status" value="1"/>
</dbReference>
<dbReference type="InterPro" id="IPR013154">
    <property type="entry name" value="ADH-like_N"/>
</dbReference>
<dbReference type="Gene3D" id="3.40.50.720">
    <property type="entry name" value="NAD(P)-binding Rossmann-like Domain"/>
    <property type="match status" value="1"/>
</dbReference>
<evidence type="ECO:0000256" key="2">
    <source>
        <dbReference type="RuleBase" id="RU364000"/>
    </source>
</evidence>
<dbReference type="SMART" id="SM00829">
    <property type="entry name" value="PKS_ER"/>
    <property type="match status" value="1"/>
</dbReference>
<dbReference type="RefSeq" id="WP_306835725.1">
    <property type="nucleotide sequence ID" value="NZ_JAUSRA010000001.1"/>
</dbReference>
<dbReference type="InterPro" id="IPR020843">
    <property type="entry name" value="ER"/>
</dbReference>
<dbReference type="NCBIfam" id="TIGR02817">
    <property type="entry name" value="adh_fam_1"/>
    <property type="match status" value="1"/>
</dbReference>
<dbReference type="SUPFAM" id="SSF50129">
    <property type="entry name" value="GroES-like"/>
    <property type="match status" value="1"/>
</dbReference>
<keyword evidence="2" id="KW-0560">Oxidoreductase</keyword>
<keyword evidence="1" id="KW-0521">NADP</keyword>
<name>A0ABT9N2Z0_9ACTN</name>
<dbReference type="InterPro" id="IPR014182">
    <property type="entry name" value="ADH_Zn_typ-1"/>
</dbReference>
<dbReference type="InterPro" id="IPR051603">
    <property type="entry name" value="Zinc-ADH_QOR/CCCR"/>
</dbReference>
<accession>A0ABT9N2Z0</accession>
<dbReference type="PANTHER" id="PTHR44154:SF1">
    <property type="entry name" value="QUINONE OXIDOREDUCTASE"/>
    <property type="match status" value="1"/>
</dbReference>
<comment type="caution">
    <text evidence="4">The sequence shown here is derived from an EMBL/GenBank/DDBJ whole genome shotgun (WGS) entry which is preliminary data.</text>
</comment>
<dbReference type="PANTHER" id="PTHR44154">
    <property type="entry name" value="QUINONE OXIDOREDUCTASE"/>
    <property type="match status" value="1"/>
</dbReference>
<organism evidence="4 5">
    <name type="scientific">Catenuloplanes nepalensis</name>
    <dbReference type="NCBI Taxonomy" id="587533"/>
    <lineage>
        <taxon>Bacteria</taxon>
        <taxon>Bacillati</taxon>
        <taxon>Actinomycetota</taxon>
        <taxon>Actinomycetes</taxon>
        <taxon>Micromonosporales</taxon>
        <taxon>Micromonosporaceae</taxon>
        <taxon>Catenuloplanes</taxon>
    </lineage>
</organism>